<reference evidence="1" key="1">
    <citation type="journal article" date="2012" name="Proc. Natl. Acad. Sci. U.S.A.">
        <title>Influence of cobalamin scarcity on diatom molecular physiology and identification of a cobalamin acquisition protein.</title>
        <authorList>
            <person name="Bertrand E.M."/>
            <person name="Allen A.E."/>
            <person name="Dupont C.L."/>
            <person name="Norden-Krichmar T.M."/>
            <person name="Bai J."/>
            <person name="Valas R.E."/>
            <person name="Saito M.A."/>
        </authorList>
    </citation>
    <scope>NUCLEOTIDE SEQUENCE</scope>
</reference>
<feature type="non-terminal residue" evidence="1">
    <location>
        <position position="1"/>
    </location>
</feature>
<organism evidence="1">
    <name type="scientific">uncultured phototrophic eukaryote</name>
    <dbReference type="NCBI Taxonomy" id="172788"/>
    <lineage>
        <taxon>Eukaryota</taxon>
        <taxon>environmental samples</taxon>
    </lineage>
</organism>
<name>M4MFT9_9EUKA</name>
<protein>
    <submittedName>
        <fullName evidence="1">Cobalamin acquisition protein 1</fullName>
    </submittedName>
</protein>
<gene>
    <name evidence="1" type="primary">CBA1</name>
</gene>
<sequence length="107" mass="11458">GPSAWHEQRYAEYDIVGLDMCDVVGHSVYQFGDDNEKAHERRWFRNVYTDPVGSLPECDVAGGAINQAYVAPDIGCVRPTTSSQEITSENVADIAAEAAAAAALLAA</sequence>
<dbReference type="EMBL" id="JX042661">
    <property type="protein sequence ID" value="AGG56731.1"/>
    <property type="molecule type" value="mRNA"/>
</dbReference>
<proteinExistence type="evidence at transcript level"/>
<dbReference type="AlphaFoldDB" id="M4MFT9"/>
<accession>M4MFT9</accession>
<evidence type="ECO:0000313" key="1">
    <source>
        <dbReference type="EMBL" id="AGG56731.1"/>
    </source>
</evidence>
<feature type="non-terminal residue" evidence="1">
    <location>
        <position position="107"/>
    </location>
</feature>